<proteinExistence type="predicted"/>
<protein>
    <submittedName>
        <fullName evidence="1">Cell division protein FtsA</fullName>
    </submittedName>
</protein>
<keyword evidence="1" id="KW-0131">Cell cycle</keyword>
<reference evidence="1" key="1">
    <citation type="submission" date="2019-08" db="EMBL/GenBank/DDBJ databases">
        <title>Genome sequence of Clostridiales bacterium MT110.</title>
        <authorList>
            <person name="Cao J."/>
        </authorList>
    </citation>
    <scope>NUCLEOTIDE SEQUENCE</scope>
    <source>
        <strain evidence="1">MT110</strain>
    </source>
</reference>
<accession>A0ACD1AH56</accession>
<evidence type="ECO:0000313" key="1">
    <source>
        <dbReference type="EMBL" id="QOX65873.1"/>
    </source>
</evidence>
<organism evidence="1 2">
    <name type="scientific">Anoxybacterium hadale</name>
    <dbReference type="NCBI Taxonomy" id="3408580"/>
    <lineage>
        <taxon>Bacteria</taxon>
        <taxon>Bacillati</taxon>
        <taxon>Bacillota</taxon>
        <taxon>Clostridia</taxon>
        <taxon>Peptostreptococcales</taxon>
        <taxon>Anaerovoracaceae</taxon>
        <taxon>Anoxybacterium</taxon>
    </lineage>
</organism>
<evidence type="ECO:0000313" key="2">
    <source>
        <dbReference type="Proteomes" id="UP000594014"/>
    </source>
</evidence>
<gene>
    <name evidence="1" type="ORF">FRZ06_07620</name>
</gene>
<sequence length="650" mass="71579">MQKDKLKLQPKNMIFALDIGTRSIIGIAGIVENEKLRVIAMEKEEHTERSMVDGQIEDIEQVAKVAAIVKARLENKLRIKLKRVCVAAAGRALKTQSATYELEFNRPQRLDEEIISRLEAGAIGEAEAAFSDDPEVEAGRQFYLVGHTAVQYYMDGYPTSSLLEHKARRVQVDVIATFLPREVVDSLYSTMHKIDLEVASLTLEPIAAMNVVIPKNLRLLNLALVDIGAGTSDIAICKDGGVVGYTIVTIAGDEITETLMKKYLLDFNTAESVKIQLGTQQTVCFTDILGFEQTITQEDMADCIEESASILCREICEQIREVNGAPTSAVFLAGGGSKLSSIQAGIAKYMDMDAKRVAIAGNNFQTYAFSDTYELNDPEYATPLGIAISAGLNLLTDSFHVMLNGVRAKLFRNRTMTILDILMMNGFSYQDIIPQTGRKLMIQINGEQTVYHGTPGEPAKLMKNGKEARISDFVETGDRIDFTPATKGQHARRYLKDLLSEGLSQTVTVNGSIVSRDTLLKMGDMVLIETNQQPEAVVFDLVSVSGSKTNPDEIFEPSIDCDADYESEMNLAPIETDGAAHSIDFLLNHQPVSVPKKTDGSPYYLMDLLERSGLDLEHPTGDVVLRVNGESSSFLQDLKPGDSIEIYYKV</sequence>
<keyword evidence="2" id="KW-1185">Reference proteome</keyword>
<keyword evidence="1" id="KW-0132">Cell division</keyword>
<dbReference type="Proteomes" id="UP000594014">
    <property type="component" value="Chromosome"/>
</dbReference>
<name>A0ACD1AH56_9FIRM</name>
<dbReference type="EMBL" id="CP042469">
    <property type="protein sequence ID" value="QOX65873.1"/>
    <property type="molecule type" value="Genomic_DNA"/>
</dbReference>